<sequence length="132" mass="14193">MSLDEAFGVGYRGIIDPKTITVKHQSLTKADEGKPAKFSANMEVVLCADGDSPVGQVVIVDEREKLLGLKVFGVFEYEYSGSNPAPGYLNIQGDGAGKIKTASTGTRVLVISVDTGTKKWPASFKEKRKCHT</sequence>
<accession>M3FBM6</accession>
<evidence type="ECO:0000313" key="2">
    <source>
        <dbReference type="Proteomes" id="UP000011783"/>
    </source>
</evidence>
<evidence type="ECO:0000313" key="1">
    <source>
        <dbReference type="EMBL" id="EMF99302.1"/>
    </source>
</evidence>
<dbReference type="Proteomes" id="UP000011783">
    <property type="component" value="Unassembled WGS sequence"/>
</dbReference>
<proteinExistence type="predicted"/>
<comment type="caution">
    <text evidence="1">The sequence shown here is derived from an EMBL/GenBank/DDBJ whole genome shotgun (WGS) entry which is preliminary data.</text>
</comment>
<gene>
    <name evidence="1" type="ORF">LEP1GSC123_4697</name>
</gene>
<reference evidence="1 2" key="1">
    <citation type="submission" date="2013-01" db="EMBL/GenBank/DDBJ databases">
        <authorList>
            <person name="Harkins D.M."/>
            <person name="Durkin A.S."/>
            <person name="Brinkac L.M."/>
            <person name="Haft D.H."/>
            <person name="Selengut J.D."/>
            <person name="Sanka R."/>
            <person name="DePew J."/>
            <person name="Purushe J."/>
            <person name="Picardeau M."/>
            <person name="Werts C."/>
            <person name="Goarant C."/>
            <person name="Vinetz J.M."/>
            <person name="Sutton G.G."/>
            <person name="Nierman W.C."/>
            <person name="Fouts D.E."/>
        </authorList>
    </citation>
    <scope>NUCLEOTIDE SEQUENCE [LARGE SCALE GENOMIC DNA]</scope>
    <source>
        <strain evidence="1 2">200701203</strain>
    </source>
</reference>
<protein>
    <submittedName>
        <fullName evidence="1">Uncharacterized protein</fullName>
    </submittedName>
</protein>
<dbReference type="EMBL" id="AKWO02000073">
    <property type="protein sequence ID" value="EMF99302.1"/>
    <property type="molecule type" value="Genomic_DNA"/>
</dbReference>
<dbReference type="AlphaFoldDB" id="M3FBM6"/>
<organism evidence="1 2">
    <name type="scientific">Leptospira borgpetersenii str. 200701203</name>
    <dbReference type="NCBI Taxonomy" id="1193007"/>
    <lineage>
        <taxon>Bacteria</taxon>
        <taxon>Pseudomonadati</taxon>
        <taxon>Spirochaetota</taxon>
        <taxon>Spirochaetia</taxon>
        <taxon>Leptospirales</taxon>
        <taxon>Leptospiraceae</taxon>
        <taxon>Leptospira</taxon>
    </lineage>
</organism>
<name>M3FBM6_LEPBO</name>
<dbReference type="BioCyc" id="LBOR1193007:G11KN-125-MONOMER"/>